<dbReference type="InterPro" id="IPR018060">
    <property type="entry name" value="HTH_AraC"/>
</dbReference>
<proteinExistence type="predicted"/>
<evidence type="ECO:0000313" key="5">
    <source>
        <dbReference type="EMBL" id="QYM78692.1"/>
    </source>
</evidence>
<dbReference type="Proteomes" id="UP000825051">
    <property type="component" value="Chromosome"/>
</dbReference>
<organism evidence="5 6">
    <name type="scientific">Horticoccus luteus</name>
    <dbReference type="NCBI Taxonomy" id="2862869"/>
    <lineage>
        <taxon>Bacteria</taxon>
        <taxon>Pseudomonadati</taxon>
        <taxon>Verrucomicrobiota</taxon>
        <taxon>Opitutia</taxon>
        <taxon>Opitutales</taxon>
        <taxon>Opitutaceae</taxon>
        <taxon>Horticoccus</taxon>
    </lineage>
</organism>
<keyword evidence="6" id="KW-1185">Reference proteome</keyword>
<dbReference type="InterPro" id="IPR037923">
    <property type="entry name" value="HTH-like"/>
</dbReference>
<protein>
    <submittedName>
        <fullName evidence="5">AraC family transcriptional regulator</fullName>
    </submittedName>
</protein>
<dbReference type="EMBL" id="CP080507">
    <property type="protein sequence ID" value="QYM78692.1"/>
    <property type="molecule type" value="Genomic_DNA"/>
</dbReference>
<feature type="domain" description="HTH araC/xylS-type" evidence="4">
    <location>
        <begin position="180"/>
        <end position="279"/>
    </location>
</feature>
<dbReference type="Gene3D" id="1.10.10.60">
    <property type="entry name" value="Homeodomain-like"/>
    <property type="match status" value="2"/>
</dbReference>
<evidence type="ECO:0000259" key="4">
    <source>
        <dbReference type="PROSITE" id="PS01124"/>
    </source>
</evidence>
<dbReference type="Pfam" id="PF02311">
    <property type="entry name" value="AraC_binding"/>
    <property type="match status" value="1"/>
</dbReference>
<dbReference type="SUPFAM" id="SSF46689">
    <property type="entry name" value="Homeodomain-like"/>
    <property type="match status" value="1"/>
</dbReference>
<dbReference type="PANTHER" id="PTHR46796">
    <property type="entry name" value="HTH-TYPE TRANSCRIPTIONAL ACTIVATOR RHAS-RELATED"/>
    <property type="match status" value="1"/>
</dbReference>
<sequence>MPETSPTLGQAWLEAPLRTSIGELQLAGVARDARGLDPKTMRVLGSYALVYLLEVDGYYRDANGYACDLSGGDLVLIMPELAHAYGPKEGQSWQQIYFVFNGPQFDLWRAQGLLAAAPPVWRLEPVDYWGRRMAEIVAPEEGHTPAAALRAVGRFSALLSDALAARVEATEGPATATWLEASQRLLGSPGARRWATPQEVAAAVGLSYDNFRKQFTARVGQSPGQFQKRRKIDRAGAAIYHGSHGFKALAEELEFCDVFHFSKAFKQVMGMSPSEFRRRAHGG</sequence>
<accession>A0A8F9TW68</accession>
<dbReference type="InterPro" id="IPR050204">
    <property type="entry name" value="AraC_XylS_family_regulators"/>
</dbReference>
<evidence type="ECO:0000256" key="2">
    <source>
        <dbReference type="ARBA" id="ARBA00023125"/>
    </source>
</evidence>
<evidence type="ECO:0000256" key="1">
    <source>
        <dbReference type="ARBA" id="ARBA00023015"/>
    </source>
</evidence>
<keyword evidence="1" id="KW-0805">Transcription regulation</keyword>
<dbReference type="SUPFAM" id="SSF51215">
    <property type="entry name" value="Regulatory protein AraC"/>
    <property type="match status" value="1"/>
</dbReference>
<evidence type="ECO:0000256" key="3">
    <source>
        <dbReference type="ARBA" id="ARBA00023163"/>
    </source>
</evidence>
<dbReference type="GO" id="GO:0043565">
    <property type="term" value="F:sequence-specific DNA binding"/>
    <property type="evidence" value="ECO:0007669"/>
    <property type="project" value="InterPro"/>
</dbReference>
<reference evidence="5" key="1">
    <citation type="submission" date="2021-08" db="EMBL/GenBank/DDBJ databases">
        <title>Genome of a novel bacterium of the phylum Verrucomicrobia, Oleiharenicola sp. KSB-15.</title>
        <authorList>
            <person name="Chung J.-H."/>
            <person name="Ahn J.-H."/>
            <person name="Yoon Y."/>
            <person name="Kim D.-Y."/>
            <person name="An S.-H."/>
            <person name="Park I."/>
            <person name="Yeon J."/>
        </authorList>
    </citation>
    <scope>NUCLEOTIDE SEQUENCE</scope>
    <source>
        <strain evidence="5">KSB-15</strain>
    </source>
</reference>
<gene>
    <name evidence="5" type="ORF">K0B96_15525</name>
</gene>
<keyword evidence="2" id="KW-0238">DNA-binding</keyword>
<dbReference type="Pfam" id="PF12833">
    <property type="entry name" value="HTH_18"/>
    <property type="match status" value="1"/>
</dbReference>
<dbReference type="GO" id="GO:0003700">
    <property type="term" value="F:DNA-binding transcription factor activity"/>
    <property type="evidence" value="ECO:0007669"/>
    <property type="project" value="InterPro"/>
</dbReference>
<dbReference type="InterPro" id="IPR003313">
    <property type="entry name" value="AraC-bd"/>
</dbReference>
<dbReference type="InterPro" id="IPR009057">
    <property type="entry name" value="Homeodomain-like_sf"/>
</dbReference>
<dbReference type="RefSeq" id="WP_220161796.1">
    <property type="nucleotide sequence ID" value="NZ_CP080507.1"/>
</dbReference>
<dbReference type="KEGG" id="ole:K0B96_15525"/>
<keyword evidence="3" id="KW-0804">Transcription</keyword>
<dbReference type="AlphaFoldDB" id="A0A8F9TW68"/>
<dbReference type="PROSITE" id="PS01124">
    <property type="entry name" value="HTH_ARAC_FAMILY_2"/>
    <property type="match status" value="1"/>
</dbReference>
<dbReference type="SMART" id="SM00342">
    <property type="entry name" value="HTH_ARAC"/>
    <property type="match status" value="1"/>
</dbReference>
<evidence type="ECO:0000313" key="6">
    <source>
        <dbReference type="Proteomes" id="UP000825051"/>
    </source>
</evidence>
<name>A0A8F9TW68_9BACT</name>